<dbReference type="PROSITE" id="PS51253">
    <property type="entry name" value="HTH_CENPB"/>
    <property type="match status" value="1"/>
</dbReference>
<accession>A0ABQ9GME9</accession>
<gene>
    <name evidence="7" type="ORF">PR048_026820</name>
</gene>
<dbReference type="Gene3D" id="3.40.50.10810">
    <property type="entry name" value="Tandem AAA-ATPase domain"/>
    <property type="match status" value="1"/>
</dbReference>
<protein>
    <recommendedName>
        <fullName evidence="6">HTH CENPB-type domain-containing protein</fullName>
    </recommendedName>
</protein>
<dbReference type="InterPro" id="IPR009057">
    <property type="entry name" value="Homeodomain-like_sf"/>
</dbReference>
<dbReference type="InterPro" id="IPR038718">
    <property type="entry name" value="SNF2-like_sf"/>
</dbReference>
<evidence type="ECO:0000259" key="6">
    <source>
        <dbReference type="PROSITE" id="PS51253"/>
    </source>
</evidence>
<keyword evidence="8" id="KW-1185">Reference proteome</keyword>
<comment type="caution">
    <text evidence="7">The sequence shown here is derived from an EMBL/GenBank/DDBJ whole genome shotgun (WGS) entry which is preliminary data.</text>
</comment>
<comment type="subcellular location">
    <subcellularLocation>
        <location evidence="1">Nucleus</location>
    </subcellularLocation>
</comment>
<evidence type="ECO:0000256" key="5">
    <source>
        <dbReference type="ARBA" id="ARBA00023125"/>
    </source>
</evidence>
<dbReference type="InterPro" id="IPR050520">
    <property type="entry name" value="INO80/SWR1_helicase"/>
</dbReference>
<evidence type="ECO:0000313" key="7">
    <source>
        <dbReference type="EMBL" id="KAJ8873187.1"/>
    </source>
</evidence>
<dbReference type="Pfam" id="PF00176">
    <property type="entry name" value="SNF2-rel_dom"/>
    <property type="match status" value="1"/>
</dbReference>
<dbReference type="InterPro" id="IPR027417">
    <property type="entry name" value="P-loop_NTPase"/>
</dbReference>
<keyword evidence="4" id="KW-0067">ATP-binding</keyword>
<evidence type="ECO:0000256" key="4">
    <source>
        <dbReference type="ARBA" id="ARBA00022840"/>
    </source>
</evidence>
<evidence type="ECO:0000256" key="2">
    <source>
        <dbReference type="ARBA" id="ARBA00022741"/>
    </source>
</evidence>
<keyword evidence="2" id="KW-0547">Nucleotide-binding</keyword>
<sequence length="338" mass="37586">MQVGEYEDIEKPLLEWFKKHLAQNTPLNGSIVKGKTEEIEVCLGIDFQASNGWIDCFKNRKAKQKRLTVLPGANMDGSEKLPFLAIGKPKRPRMKPGCEPHKLCIFDAMHLLAASWNSMESTTITNCFKKAGFIQNATLYPSVVPADSEDPSAILSSALNVSCIFESYASVDYVQTCVNQDIEDLCAEHEEESEDLDECESDLAVCKPAWSDTTENLSQEPTNSTSTIPLQPVQTAVELPVTPQSQPEKKSVPYLVVTKIPFLLKHVLREYQHVGLDWLVTMFDRKLNGILADEMGLGKTIQTIALLAHLACDKGDCPVSLWSRSLLTGHVQHLNIQE</sequence>
<dbReference type="EMBL" id="JARBHB010000011">
    <property type="protein sequence ID" value="KAJ8873187.1"/>
    <property type="molecule type" value="Genomic_DNA"/>
</dbReference>
<dbReference type="PANTHER" id="PTHR45685">
    <property type="entry name" value="HELICASE SRCAP-RELATED"/>
    <property type="match status" value="1"/>
</dbReference>
<dbReference type="PANTHER" id="PTHR45685:SF1">
    <property type="entry name" value="HELICASE SRCAP"/>
    <property type="match status" value="1"/>
</dbReference>
<evidence type="ECO:0000313" key="8">
    <source>
        <dbReference type="Proteomes" id="UP001159363"/>
    </source>
</evidence>
<dbReference type="SUPFAM" id="SSF46689">
    <property type="entry name" value="Homeodomain-like"/>
    <property type="match status" value="1"/>
</dbReference>
<dbReference type="SUPFAM" id="SSF52540">
    <property type="entry name" value="P-loop containing nucleoside triphosphate hydrolases"/>
    <property type="match status" value="1"/>
</dbReference>
<dbReference type="InterPro" id="IPR000330">
    <property type="entry name" value="SNF2_N"/>
</dbReference>
<reference evidence="7 8" key="1">
    <citation type="submission" date="2023-02" db="EMBL/GenBank/DDBJ databases">
        <title>LHISI_Scaffold_Assembly.</title>
        <authorList>
            <person name="Stuart O.P."/>
            <person name="Cleave R."/>
            <person name="Magrath M.J.L."/>
            <person name="Mikheyev A.S."/>
        </authorList>
    </citation>
    <scope>NUCLEOTIDE SEQUENCE [LARGE SCALE GENOMIC DNA]</scope>
    <source>
        <strain evidence="7">Daus_M_001</strain>
        <tissue evidence="7">Leg muscle</tissue>
    </source>
</reference>
<name>A0ABQ9GME9_9NEOP</name>
<evidence type="ECO:0000256" key="1">
    <source>
        <dbReference type="ARBA" id="ARBA00004123"/>
    </source>
</evidence>
<proteinExistence type="predicted"/>
<keyword evidence="5" id="KW-0238">DNA-binding</keyword>
<dbReference type="Proteomes" id="UP001159363">
    <property type="component" value="Chromosome 10"/>
</dbReference>
<dbReference type="Pfam" id="PF03221">
    <property type="entry name" value="HTH_Tnp_Tc5"/>
    <property type="match status" value="1"/>
</dbReference>
<dbReference type="InterPro" id="IPR006600">
    <property type="entry name" value="HTH_CenpB_DNA-bd_dom"/>
</dbReference>
<feature type="domain" description="HTH CENPB-type" evidence="6">
    <location>
        <begin position="1"/>
        <end position="67"/>
    </location>
</feature>
<dbReference type="SMART" id="SM00674">
    <property type="entry name" value="CENPB"/>
    <property type="match status" value="1"/>
</dbReference>
<keyword evidence="3" id="KW-0378">Hydrolase</keyword>
<keyword evidence="3" id="KW-0347">Helicase</keyword>
<dbReference type="Gene3D" id="1.10.10.60">
    <property type="entry name" value="Homeodomain-like"/>
    <property type="match status" value="1"/>
</dbReference>
<organism evidence="7 8">
    <name type="scientific">Dryococelus australis</name>
    <dbReference type="NCBI Taxonomy" id="614101"/>
    <lineage>
        <taxon>Eukaryota</taxon>
        <taxon>Metazoa</taxon>
        <taxon>Ecdysozoa</taxon>
        <taxon>Arthropoda</taxon>
        <taxon>Hexapoda</taxon>
        <taxon>Insecta</taxon>
        <taxon>Pterygota</taxon>
        <taxon>Neoptera</taxon>
        <taxon>Polyneoptera</taxon>
        <taxon>Phasmatodea</taxon>
        <taxon>Verophasmatodea</taxon>
        <taxon>Anareolatae</taxon>
        <taxon>Phasmatidae</taxon>
        <taxon>Eurycanthinae</taxon>
        <taxon>Dryococelus</taxon>
    </lineage>
</organism>
<evidence type="ECO:0000256" key="3">
    <source>
        <dbReference type="ARBA" id="ARBA00022806"/>
    </source>
</evidence>